<dbReference type="InterPro" id="IPR041752">
    <property type="entry name" value="Coa3"/>
</dbReference>
<evidence type="ECO:0000313" key="11">
    <source>
        <dbReference type="EMBL" id="KAF6051256.1"/>
    </source>
</evidence>
<dbReference type="PANTHER" id="PTHR15642:SF3">
    <property type="entry name" value="CYTOCHROME C OXIDASE ASSEMBLY FACTOR 3 HOMOLOG, MITOCHONDRIAL"/>
    <property type="match status" value="1"/>
</dbReference>
<dbReference type="InterPro" id="IPR018628">
    <property type="entry name" value="Coa3_CC"/>
</dbReference>
<evidence type="ECO:0000256" key="7">
    <source>
        <dbReference type="ARBA" id="ARBA00023128"/>
    </source>
</evidence>
<sequence length="135" mass="15549">MLLPTHFSCKKITPIKKKKNIPLCKTKRQLTYIYTHTQASMHGTLRTLGKIVGAPKGHDRYRDPVTHQITPALYRVRQPFFWRNTIGLFVVGAIPLGVYLYTFQKMTDDDFGDIPIPPISDEELKKLQSEYEGKT</sequence>
<keyword evidence="7 9" id="KW-0496">Mitochondrion</keyword>
<keyword evidence="5 9" id="KW-0812">Transmembrane</keyword>
<dbReference type="EMBL" id="JABWAB010000005">
    <property type="protein sequence ID" value="KAF6051256.1"/>
    <property type="molecule type" value="Genomic_DNA"/>
</dbReference>
<evidence type="ECO:0000256" key="4">
    <source>
        <dbReference type="ARBA" id="ARBA00011351"/>
    </source>
</evidence>
<gene>
    <name evidence="11" type="ORF">FOB60_003924</name>
</gene>
<evidence type="ECO:0000256" key="8">
    <source>
        <dbReference type="ARBA" id="ARBA00023136"/>
    </source>
</evidence>
<dbReference type="AlphaFoldDB" id="A0A8X7TAL8"/>
<dbReference type="Pfam" id="PF09813">
    <property type="entry name" value="Coa3_cc"/>
    <property type="match status" value="1"/>
</dbReference>
<proteinExistence type="inferred from homology"/>
<name>A0A8X7TAL8_CANPA</name>
<organism evidence="11 12">
    <name type="scientific">Candida parapsilosis</name>
    <name type="common">Yeast</name>
    <dbReference type="NCBI Taxonomy" id="5480"/>
    <lineage>
        <taxon>Eukaryota</taxon>
        <taxon>Fungi</taxon>
        <taxon>Dikarya</taxon>
        <taxon>Ascomycota</taxon>
        <taxon>Saccharomycotina</taxon>
        <taxon>Pichiomycetes</taxon>
        <taxon>Debaryomycetaceae</taxon>
        <taxon>Candida/Lodderomyces clade</taxon>
        <taxon>Candida</taxon>
    </lineage>
</organism>
<evidence type="ECO:0000256" key="5">
    <source>
        <dbReference type="ARBA" id="ARBA00022692"/>
    </source>
</evidence>
<comment type="similarity">
    <text evidence="3 9">Belongs to the COA3 family.</text>
</comment>
<evidence type="ECO:0000256" key="6">
    <source>
        <dbReference type="ARBA" id="ARBA00022989"/>
    </source>
</evidence>
<protein>
    <recommendedName>
        <fullName evidence="9">Cytochrome c oxidase assembly factor 3</fullName>
    </recommendedName>
</protein>
<dbReference type="GO" id="GO:0033617">
    <property type="term" value="P:mitochondrial respiratory chain complex IV assembly"/>
    <property type="evidence" value="ECO:0007669"/>
    <property type="project" value="UniProtKB-UniRule"/>
</dbReference>
<evidence type="ECO:0000256" key="1">
    <source>
        <dbReference type="ARBA" id="ARBA00003064"/>
    </source>
</evidence>
<dbReference type="Proteomes" id="UP000590412">
    <property type="component" value="Unassembled WGS sequence"/>
</dbReference>
<comment type="subunit">
    <text evidence="4 9">Component of 250-400 kDa complexes called cytochrome oxidase assembly intermediates or COA complexes.</text>
</comment>
<dbReference type="PANTHER" id="PTHR15642">
    <property type="entry name" value="CYTOCHROME C OXIDASE ASSEMBLY FACTOR 3, MITOCHONDRIAL"/>
    <property type="match status" value="1"/>
</dbReference>
<reference evidence="11" key="1">
    <citation type="submission" date="2020-03" db="EMBL/GenBank/DDBJ databases">
        <title>FDA dAtabase for Regulatory Grade micrObial Sequences (FDA-ARGOS): Supporting development and validation of Infectious Disease Dx tests.</title>
        <authorList>
            <person name="Campos J."/>
            <person name="Goldberg B."/>
            <person name="Tallon L."/>
            <person name="Sadzewicz L."/>
            <person name="Vavikolanu K."/>
            <person name="Mehta A."/>
            <person name="Aluvathingal J."/>
            <person name="Nadendla S."/>
            <person name="Nandy P."/>
            <person name="Geyer C."/>
            <person name="Yan Y."/>
            <person name="Sichtig H."/>
        </authorList>
    </citation>
    <scope>NUCLEOTIDE SEQUENCE [LARGE SCALE GENOMIC DNA]</scope>
    <source>
        <strain evidence="11">FDAARGOS_652</strain>
    </source>
</reference>
<feature type="domain" description="Cytochrome c oxidase assembly factor 3 mitochondrial coiled-coil" evidence="10">
    <location>
        <begin position="73"/>
        <end position="113"/>
    </location>
</feature>
<accession>A0A8X7TAL8</accession>
<keyword evidence="8 9" id="KW-0472">Membrane</keyword>
<evidence type="ECO:0000256" key="9">
    <source>
        <dbReference type="RuleBase" id="RU367056"/>
    </source>
</evidence>
<comment type="function">
    <text evidence="1 9">Required for assembly of cytochrome c oxidase (complex IV).</text>
</comment>
<comment type="subcellular location">
    <subcellularLocation>
        <location evidence="2">Mitochondrion inner membrane</location>
        <topology evidence="2">Single-pass membrane protein</topology>
    </subcellularLocation>
</comment>
<dbReference type="GO" id="GO:0005743">
    <property type="term" value="C:mitochondrial inner membrane"/>
    <property type="evidence" value="ECO:0007669"/>
    <property type="project" value="UniProtKB-SubCell"/>
</dbReference>
<feature type="transmembrane region" description="Helical" evidence="9">
    <location>
        <begin position="80"/>
        <end position="101"/>
    </location>
</feature>
<keyword evidence="6 9" id="KW-1133">Transmembrane helix</keyword>
<evidence type="ECO:0000259" key="10">
    <source>
        <dbReference type="Pfam" id="PF09813"/>
    </source>
</evidence>
<evidence type="ECO:0000313" key="12">
    <source>
        <dbReference type="Proteomes" id="UP000590412"/>
    </source>
</evidence>
<comment type="caution">
    <text evidence="11">The sequence shown here is derived from an EMBL/GenBank/DDBJ whole genome shotgun (WGS) entry which is preliminary data.</text>
</comment>
<evidence type="ECO:0000256" key="2">
    <source>
        <dbReference type="ARBA" id="ARBA00004434"/>
    </source>
</evidence>
<keyword evidence="9" id="KW-0999">Mitochondrion inner membrane</keyword>
<evidence type="ECO:0000256" key="3">
    <source>
        <dbReference type="ARBA" id="ARBA00007035"/>
    </source>
</evidence>